<feature type="region of interest" description="Disordered" evidence="1">
    <location>
        <begin position="487"/>
        <end position="526"/>
    </location>
</feature>
<dbReference type="EMBL" id="KN817575">
    <property type="protein sequence ID" value="KJA19632.1"/>
    <property type="molecule type" value="Genomic_DNA"/>
</dbReference>
<evidence type="ECO:0000313" key="3">
    <source>
        <dbReference type="Proteomes" id="UP000054270"/>
    </source>
</evidence>
<evidence type="ECO:0000256" key="1">
    <source>
        <dbReference type="SAM" id="MobiDB-lite"/>
    </source>
</evidence>
<feature type="compositionally biased region" description="Basic and acidic residues" evidence="1">
    <location>
        <begin position="515"/>
        <end position="526"/>
    </location>
</feature>
<protein>
    <submittedName>
        <fullName evidence="2">Uncharacterized protein</fullName>
    </submittedName>
</protein>
<feature type="region of interest" description="Disordered" evidence="1">
    <location>
        <begin position="238"/>
        <end position="285"/>
    </location>
</feature>
<organism evidence="2 3">
    <name type="scientific">Hypholoma sublateritium (strain FD-334 SS-4)</name>
    <dbReference type="NCBI Taxonomy" id="945553"/>
    <lineage>
        <taxon>Eukaryota</taxon>
        <taxon>Fungi</taxon>
        <taxon>Dikarya</taxon>
        <taxon>Basidiomycota</taxon>
        <taxon>Agaricomycotina</taxon>
        <taxon>Agaricomycetes</taxon>
        <taxon>Agaricomycetidae</taxon>
        <taxon>Agaricales</taxon>
        <taxon>Agaricineae</taxon>
        <taxon>Strophariaceae</taxon>
        <taxon>Hypholoma</taxon>
    </lineage>
</organism>
<proteinExistence type="predicted"/>
<gene>
    <name evidence="2" type="ORF">HYPSUDRAFT_56497</name>
</gene>
<keyword evidence="3" id="KW-1185">Reference proteome</keyword>
<accession>A0A0D2KYT3</accession>
<evidence type="ECO:0000313" key="2">
    <source>
        <dbReference type="EMBL" id="KJA19632.1"/>
    </source>
</evidence>
<reference evidence="3" key="1">
    <citation type="submission" date="2014-04" db="EMBL/GenBank/DDBJ databases">
        <title>Evolutionary Origins and Diversification of the Mycorrhizal Mutualists.</title>
        <authorList>
            <consortium name="DOE Joint Genome Institute"/>
            <consortium name="Mycorrhizal Genomics Consortium"/>
            <person name="Kohler A."/>
            <person name="Kuo A."/>
            <person name="Nagy L.G."/>
            <person name="Floudas D."/>
            <person name="Copeland A."/>
            <person name="Barry K.W."/>
            <person name="Cichocki N."/>
            <person name="Veneault-Fourrey C."/>
            <person name="LaButti K."/>
            <person name="Lindquist E.A."/>
            <person name="Lipzen A."/>
            <person name="Lundell T."/>
            <person name="Morin E."/>
            <person name="Murat C."/>
            <person name="Riley R."/>
            <person name="Ohm R."/>
            <person name="Sun H."/>
            <person name="Tunlid A."/>
            <person name="Henrissat B."/>
            <person name="Grigoriev I.V."/>
            <person name="Hibbett D.S."/>
            <person name="Martin F."/>
        </authorList>
    </citation>
    <scope>NUCLEOTIDE SEQUENCE [LARGE SCALE GENOMIC DNA]</scope>
    <source>
        <strain evidence="3">FD-334 SS-4</strain>
    </source>
</reference>
<name>A0A0D2KYT3_HYPSF</name>
<dbReference type="Proteomes" id="UP000054270">
    <property type="component" value="Unassembled WGS sequence"/>
</dbReference>
<sequence>MYCADGGVSATDAHVAIFQQNGRLQTRSSAVGVTLPTSAYRQSQERLACGAQAERIRAPRSSYGRLSMTIGRNSDDDLRPNTQTTRMQYVSHGRYSARIKRRRAATPLQCDAATRHCCNVLSPIQRRRARRAADGWCTGLCSRNARQAYTERRRDMLVQPAQRWLTGRHERTRLGWRRTCASKQDSRNHGISVNDAGGAPSATRTVTPAADWSPVTVESTASALRAQDRVLRRSRRTGALQFQKPGANAPHADATSSDGGDQQRCCAAKQRRADPSRYGTQHGCTISRTGPARGVTYVQRNEYSTRPGDALVTSGADRYSRCGRVGLCDPQAAYESRRCAEKHGHEQRRTSGRGRGELGATWRLYSRALGFVLVEDACRSGGLGADSAADPSLSYVDRRTHTAPLVVPCAHPRPIRAVPESCPGGVEGSPVLQSSLEAGLGAPKDGFAIDLAFFEASSRLRRHPFAWRGVESVGTCKRVAGLPGVVNPTAAGPAPQPRFQLPQPPSPSASAPSEPRPHDFCANKKETAGKGYRDGAIGTSLDDDAIAKGSAVVLTHGVKRGVKRAVSGASEGGMLSRGVCSCWVEVFRG</sequence>
<dbReference type="AlphaFoldDB" id="A0A0D2KYT3"/>
<feature type="region of interest" description="Disordered" evidence="1">
    <location>
        <begin position="176"/>
        <end position="207"/>
    </location>
</feature>